<feature type="domain" description="Mon2/Sec7/BIG1-like dimerisation and cyclophilin-binding" evidence="7">
    <location>
        <begin position="87"/>
        <end position="173"/>
    </location>
</feature>
<dbReference type="PANTHER" id="PTHR10663:SF333">
    <property type="entry name" value="PROTEIN MON2 HOMOLOG"/>
    <property type="match status" value="1"/>
</dbReference>
<dbReference type="Pfam" id="PF12783">
    <property type="entry name" value="Sec7-like_HUS"/>
    <property type="match status" value="1"/>
</dbReference>
<dbReference type="GO" id="GO:0005794">
    <property type="term" value="C:Golgi apparatus"/>
    <property type="evidence" value="ECO:0007669"/>
    <property type="project" value="UniProtKB-ARBA"/>
</dbReference>
<evidence type="ECO:0000259" key="7">
    <source>
        <dbReference type="Pfam" id="PF16213"/>
    </source>
</evidence>
<feature type="region of interest" description="Disordered" evidence="4">
    <location>
        <begin position="670"/>
        <end position="691"/>
    </location>
</feature>
<evidence type="ECO:0000256" key="1">
    <source>
        <dbReference type="ARBA" id="ARBA00008144"/>
    </source>
</evidence>
<keyword evidence="9" id="KW-1185">Reference proteome</keyword>
<dbReference type="Pfam" id="PF16206">
    <property type="entry name" value="Mon2_C"/>
    <property type="match status" value="2"/>
</dbReference>
<dbReference type="InterPro" id="IPR016024">
    <property type="entry name" value="ARM-type_fold"/>
</dbReference>
<dbReference type="PANTHER" id="PTHR10663">
    <property type="entry name" value="GUANYL-NUCLEOTIDE EXCHANGE FACTOR"/>
    <property type="match status" value="1"/>
</dbReference>
<proteinExistence type="inferred from homology"/>
<dbReference type="InterPro" id="IPR032691">
    <property type="entry name" value="Mon2/Sec7/BIG1-like_HUS"/>
</dbReference>
<evidence type="ECO:0000313" key="9">
    <source>
        <dbReference type="Proteomes" id="UP000613580"/>
    </source>
</evidence>
<feature type="region of interest" description="Disordered" evidence="4">
    <location>
        <begin position="898"/>
        <end position="926"/>
    </location>
</feature>
<dbReference type="EMBL" id="JACAZE010000010">
    <property type="protein sequence ID" value="KAF7305236.1"/>
    <property type="molecule type" value="Genomic_DNA"/>
</dbReference>
<evidence type="ECO:0000259" key="6">
    <source>
        <dbReference type="Pfam" id="PF16206"/>
    </source>
</evidence>
<accession>A0A8H6W702</accession>
<feature type="domain" description="Mon2/Sec7/BIG1-like HUS" evidence="5">
    <location>
        <begin position="200"/>
        <end position="350"/>
    </location>
</feature>
<evidence type="ECO:0000256" key="2">
    <source>
        <dbReference type="ARBA" id="ARBA00022448"/>
    </source>
</evidence>
<dbReference type="Proteomes" id="UP000613580">
    <property type="component" value="Unassembled WGS sequence"/>
</dbReference>
<dbReference type="SUPFAM" id="SSF48371">
    <property type="entry name" value="ARM repeat"/>
    <property type="match status" value="1"/>
</dbReference>
<organism evidence="8 9">
    <name type="scientific">Mycena chlorophos</name>
    <name type="common">Agaric fungus</name>
    <name type="synonym">Agaricus chlorophos</name>
    <dbReference type="NCBI Taxonomy" id="658473"/>
    <lineage>
        <taxon>Eukaryota</taxon>
        <taxon>Fungi</taxon>
        <taxon>Dikarya</taxon>
        <taxon>Basidiomycota</taxon>
        <taxon>Agaricomycotina</taxon>
        <taxon>Agaricomycetes</taxon>
        <taxon>Agaricomycetidae</taxon>
        <taxon>Agaricales</taxon>
        <taxon>Marasmiineae</taxon>
        <taxon>Mycenaceae</taxon>
        <taxon>Mycena</taxon>
    </lineage>
</organism>
<dbReference type="Pfam" id="PF16213">
    <property type="entry name" value="DCB"/>
    <property type="match status" value="1"/>
</dbReference>
<keyword evidence="2" id="KW-0813">Transport</keyword>
<dbReference type="OrthoDB" id="294853at2759"/>
<sequence length="1587" mass="172346">MSSLAFLVTELQVRVSATSSVREFTYSLVAGERDAEKAPPDIREAAEKSFAILRASPEQATANLASDGPQSEDPLRPVFLGLTKNAKSAVERIVNTMGDAMSQGVDIQLRILQTLLSLVNKLPGGAWGAVGRGAPLLLQTTRVEDKLAVVSSTAAATLRQLVMFVFDKMVDEDRRDDPDTSQYTEMKLPNGTTKSLGPSARDAFSVFEDLCLLANSEKPDFLKLEFLHKTFALELIESVLTNYHDLFRQHSELVLLLQLHLCPLLLKALSDRPSFPLTLRCTRVVFLLLKQFLAELETEAEIFLMLLIKIIGEDNVEHASPRPQWMRNNDGELIRNIWARYDAKQAGSNVFSALISALKRLLTEKPALLGVSTQIFGVGVQPEGGSGSGYGLDVGGVAGIVANAASATVSGVVGMMGPSSGGLSLQGSSMKLQCIDQLDKADAPPIPESYIYLLGVQCIISLCEGFAAYTGPVYSTIVIQRPRAAGEAVIRAPPALDLTTLPSEDPTTTQLRTVSAIIESGWPALLAALSFIIATNISDELFVEVLASYQAMTNVAGMLGLTTPRDAFFTSLAKFAVPTRVVSSLDHSYAELQTPRSAASITENLGFTTAAAQAPGLSERNLACLKVLVASALFLAGSLGESWFGLLEALQNADYVLAARSGATAAAAKRSYSSSGGPPAPPSGSRQVSGSRHAFLSDLDRDALLVAIQRLFNTLEDDMFRFFVRALCKLSSEMVGMQAEAEAQSPSESNLDLLEEPPLSATLPRRRLSGIHLPRTLRSGDFGINKLGGFRCSIYTASFTARPTSLGISPPTTFFPSSLPLTPHNPSASKPRATGELQAQVQKRVLDVLAQQVVTESGVELRRMGLKTLHQILQASVHTLVVSWETSFEILGSVCQPRSRSEDTMSSPPLPVKSTTTTTTKPIPLGLGNPNEKGFAGLVKIVFQSLTLADTNIALTAAASLLWSLSDAIQSKHKDAVLEPEYHAPWMFLLLEVLALCTDARPEEQDGVIQTLFRTMQLYGATLSEDTWDECVWSVMFPLLDALTVEIRRIGYGAAAARDSPGSWAGSANTTTTTAGTNSVPPEQAWDDSKTLALQSIGSLFHDFMSTKIIQLDSFVKAWGVFVDHIQDTVLLDNRSISPPALRCLEKAVKAASTAGVDVKDKVAQVWERVWAMADRVGEAMVRRNNAVSPTTASENPHKPFTQESFVAFLDVVRCTRATSRGLDAAEWPLERLTRLMAILKGILTYPSSPDYRPDIDQLPPVQTIVLETIADIDLSAPGTASLVMKDLSEFATLPFLAAFDVPANPKLGTTLRRVTYIALAKRVMPTLVELFLRFKERTEIYADGTIEAVLAAYSIPVKLKYDCPPPSKFGKDAPLWKTATENFLKVVKECVPPMQRMGEAVPDEHVEGIWRQLLDVFRGGILADCSAVESFPLEKQEEEENFDLALIGALEIDVVPHIGNPRVPDDLVAQLAKILQQGSRLYTVEVSSNPHSPVASSSGSREFEKIEIETMYENGTTETGTLVPRERFSYWCFDLLFLVCSDTTKDQEPSRRRLAALSLPSLLSRCRNVMASYVGDKVLRGNLALS</sequence>
<feature type="compositionally biased region" description="Low complexity" evidence="4">
    <location>
        <begin position="1066"/>
        <end position="1079"/>
    </location>
</feature>
<feature type="domain" description="Mon2 C-terminal" evidence="6">
    <location>
        <begin position="1315"/>
        <end position="1482"/>
    </location>
</feature>
<dbReference type="GO" id="GO:0015031">
    <property type="term" value="P:protein transport"/>
    <property type="evidence" value="ECO:0007669"/>
    <property type="project" value="UniProtKB-KW"/>
</dbReference>
<keyword evidence="3" id="KW-0653">Protein transport</keyword>
<dbReference type="InterPro" id="IPR032629">
    <property type="entry name" value="DCB_dom"/>
</dbReference>
<protein>
    <submittedName>
        <fullName evidence="8">Protein MON2</fullName>
    </submittedName>
</protein>
<feature type="region of interest" description="Disordered" evidence="4">
    <location>
        <begin position="1059"/>
        <end position="1084"/>
    </location>
</feature>
<evidence type="ECO:0000256" key="4">
    <source>
        <dbReference type="SAM" id="MobiDB-lite"/>
    </source>
</evidence>
<evidence type="ECO:0000259" key="5">
    <source>
        <dbReference type="Pfam" id="PF12783"/>
    </source>
</evidence>
<reference evidence="8" key="1">
    <citation type="submission" date="2020-05" db="EMBL/GenBank/DDBJ databases">
        <title>Mycena genomes resolve the evolution of fungal bioluminescence.</title>
        <authorList>
            <person name="Tsai I.J."/>
        </authorList>
    </citation>
    <scope>NUCLEOTIDE SEQUENCE</scope>
    <source>
        <strain evidence="8">110903Hualien_Pintung</strain>
    </source>
</reference>
<dbReference type="InterPro" id="IPR032817">
    <property type="entry name" value="Mon2_C"/>
</dbReference>
<feature type="domain" description="Mon2 C-terminal" evidence="6">
    <location>
        <begin position="972"/>
        <end position="1163"/>
    </location>
</feature>
<evidence type="ECO:0000313" key="8">
    <source>
        <dbReference type="EMBL" id="KAF7305236.1"/>
    </source>
</evidence>
<gene>
    <name evidence="8" type="ORF">HMN09_00774300</name>
</gene>
<name>A0A8H6W702_MYCCL</name>
<comment type="caution">
    <text evidence="8">The sequence shown here is derived from an EMBL/GenBank/DDBJ whole genome shotgun (WGS) entry which is preliminary data.</text>
</comment>
<comment type="similarity">
    <text evidence="1">Belongs to the MON2 family.</text>
</comment>
<evidence type="ECO:0000256" key="3">
    <source>
        <dbReference type="ARBA" id="ARBA00022927"/>
    </source>
</evidence>